<dbReference type="AlphaFoldDB" id="X0SA84"/>
<protein>
    <submittedName>
        <fullName evidence="1">Uncharacterized protein</fullName>
    </submittedName>
</protein>
<evidence type="ECO:0000313" key="1">
    <source>
        <dbReference type="EMBL" id="GAF72071.1"/>
    </source>
</evidence>
<dbReference type="EMBL" id="BARS01004038">
    <property type="protein sequence ID" value="GAF72071.1"/>
    <property type="molecule type" value="Genomic_DNA"/>
</dbReference>
<accession>X0SA84</accession>
<feature type="non-terminal residue" evidence="1">
    <location>
        <position position="377"/>
    </location>
</feature>
<comment type="caution">
    <text evidence="1">The sequence shown here is derived from an EMBL/GenBank/DDBJ whole genome shotgun (WGS) entry which is preliminary data.</text>
</comment>
<gene>
    <name evidence="1" type="ORF">S01H1_07870</name>
</gene>
<organism evidence="1">
    <name type="scientific">marine sediment metagenome</name>
    <dbReference type="NCBI Taxonomy" id="412755"/>
    <lineage>
        <taxon>unclassified sequences</taxon>
        <taxon>metagenomes</taxon>
        <taxon>ecological metagenomes</taxon>
    </lineage>
</organism>
<proteinExistence type="predicted"/>
<name>X0SA84_9ZZZZ</name>
<reference evidence="1" key="1">
    <citation type="journal article" date="2014" name="Front. Microbiol.">
        <title>High frequency of phylogenetically diverse reductive dehalogenase-homologous genes in deep subseafloor sedimentary metagenomes.</title>
        <authorList>
            <person name="Kawai M."/>
            <person name="Futagami T."/>
            <person name="Toyoda A."/>
            <person name="Takaki Y."/>
            <person name="Nishi S."/>
            <person name="Hori S."/>
            <person name="Arai W."/>
            <person name="Tsubouchi T."/>
            <person name="Morono Y."/>
            <person name="Uchiyama I."/>
            <person name="Ito T."/>
            <person name="Fujiyama A."/>
            <person name="Inagaki F."/>
            <person name="Takami H."/>
        </authorList>
    </citation>
    <scope>NUCLEOTIDE SEQUENCE</scope>
    <source>
        <strain evidence="1">Expedition CK06-06</strain>
    </source>
</reference>
<sequence>MAERDEKYDALNVMTEIFNYRKINPTRLSLQRLWFRNILYYMGEQWIEWFSKRGTFSKNPRLNMVPTPVANKIRDALKSEKALILNKNYIPRVWPNSNEPKDIEASEIAEMLIQDMDAYNDEEFKDEKEAVVDWMLLTGVGIMRTFPDMERGDYGIDSNGEMIKSGIVTSESTSPFCLVTDPLGVKLRDMKYVGICSFKDKEWVEDNFKVIVANAANREEMQYQHTLMKFVGNVSPWKLAGLNISYLDEEYKNMVEFKEMEFKPTKTFPKGRYIVMANDQIVIESEQLPLPMKKNQWMYSLDDFHYSKIQGRFWSDSFVNDIISPQDGVNQIDQTLVMNRKSTGRPRVILPIGTQIKRLNEHGESFLVLEYDPRLSG</sequence>